<comment type="catalytic activity">
    <reaction evidence="14">
        <text>L-aspartyl-L-lysine(out) = L-aspartyl-L-lysine(in)</text>
        <dbReference type="Rhea" id="RHEA:79411"/>
        <dbReference type="ChEBI" id="CHEBI:229953"/>
    </reaction>
</comment>
<dbReference type="Proteomes" id="UP000008983">
    <property type="component" value="Unassembled WGS sequence"/>
</dbReference>
<evidence type="ECO:0000256" key="20">
    <source>
        <dbReference type="ARBA" id="ARBA00044924"/>
    </source>
</evidence>
<dbReference type="PANTHER" id="PTHR23512">
    <property type="entry name" value="MAJOR FACILITATOR SUPERFAMILY DOMAIN-CONTAINING PROTEIN 1"/>
    <property type="match status" value="1"/>
</dbReference>
<dbReference type="InterPro" id="IPR036259">
    <property type="entry name" value="MFS_trans_sf"/>
</dbReference>
<comment type="catalytic activity">
    <reaction evidence="10">
        <text>L-alpha-aminoacyl-L-arginine(out) = L-alpha-aminoacyl-L-arginine(in)</text>
        <dbReference type="Rhea" id="RHEA:79367"/>
        <dbReference type="ChEBI" id="CHEBI:229968"/>
    </reaction>
</comment>
<dbReference type="OMA" id="TWTLWGG"/>
<feature type="transmembrane region" description="Helical" evidence="26">
    <location>
        <begin position="71"/>
        <end position="91"/>
    </location>
</feature>
<dbReference type="InParanoid" id="G0QSK7"/>
<comment type="catalytic activity">
    <reaction evidence="20">
        <text>L-lysyl-glycine(out) = L-lysyl-glycine(in)</text>
        <dbReference type="Rhea" id="RHEA:79407"/>
        <dbReference type="ChEBI" id="CHEBI:191202"/>
    </reaction>
</comment>
<dbReference type="GO" id="GO:0022857">
    <property type="term" value="F:transmembrane transporter activity"/>
    <property type="evidence" value="ECO:0007669"/>
    <property type="project" value="InterPro"/>
</dbReference>
<evidence type="ECO:0000256" key="1">
    <source>
        <dbReference type="ARBA" id="ARBA00004155"/>
    </source>
</evidence>
<evidence type="ECO:0000313" key="28">
    <source>
        <dbReference type="EMBL" id="EGR31799.1"/>
    </source>
</evidence>
<dbReference type="InterPro" id="IPR011701">
    <property type="entry name" value="MFS"/>
</dbReference>
<dbReference type="eggNOG" id="KOG4686">
    <property type="taxonomic scope" value="Eukaryota"/>
</dbReference>
<evidence type="ECO:0000256" key="21">
    <source>
        <dbReference type="ARBA" id="ARBA00044985"/>
    </source>
</evidence>
<dbReference type="SUPFAM" id="SSF103473">
    <property type="entry name" value="MFS general substrate transporter"/>
    <property type="match status" value="1"/>
</dbReference>
<feature type="coiled-coil region" evidence="25">
    <location>
        <begin position="237"/>
        <end position="303"/>
    </location>
</feature>
<protein>
    <recommendedName>
        <fullName evidence="21">Lysosomal dipeptide transporter MFSD1</fullName>
    </recommendedName>
    <alternativeName>
        <fullName evidence="22">Major facilitator superfamily domain-containing protein 1</fullName>
    </alternativeName>
</protein>
<feature type="transmembrane region" description="Helical" evidence="26">
    <location>
        <begin position="207"/>
        <end position="230"/>
    </location>
</feature>
<feature type="transmembrane region" description="Helical" evidence="26">
    <location>
        <begin position="176"/>
        <end position="200"/>
    </location>
</feature>
<comment type="subcellular location">
    <subcellularLocation>
        <location evidence="1">Lysosome membrane</location>
        <topology evidence="1">Multi-pass membrane protein</topology>
    </subcellularLocation>
</comment>
<evidence type="ECO:0000256" key="25">
    <source>
        <dbReference type="SAM" id="Coils"/>
    </source>
</evidence>
<evidence type="ECO:0000256" key="26">
    <source>
        <dbReference type="SAM" id="Phobius"/>
    </source>
</evidence>
<evidence type="ECO:0000256" key="6">
    <source>
        <dbReference type="ARBA" id="ARBA00023136"/>
    </source>
</evidence>
<evidence type="ECO:0000256" key="10">
    <source>
        <dbReference type="ARBA" id="ARBA00044881"/>
    </source>
</evidence>
<comment type="catalytic activity">
    <reaction evidence="19">
        <text>L-alanyl-L-lysine(out) = L-alanyl-L-lysine(in)</text>
        <dbReference type="Rhea" id="RHEA:79415"/>
        <dbReference type="ChEBI" id="CHEBI:192470"/>
    </reaction>
</comment>
<comment type="catalytic activity">
    <reaction evidence="11">
        <text>L-alpha-aminoacyl-L-histidine(out) = L-alpha-aminoacyl-L-histidine(in)</text>
        <dbReference type="Rhea" id="RHEA:79375"/>
        <dbReference type="ChEBI" id="CHEBI:229967"/>
    </reaction>
</comment>
<comment type="catalytic activity">
    <reaction evidence="9">
        <text>L-histidyl-glycine(out) = L-histidyl-glycine(in)</text>
        <dbReference type="Rhea" id="RHEA:79395"/>
        <dbReference type="ChEBI" id="CHEBI:229957"/>
    </reaction>
</comment>
<keyword evidence="5 26" id="KW-1133">Transmembrane helix</keyword>
<feature type="domain" description="Major facilitator superfamily (MFS) profile" evidence="27">
    <location>
        <begin position="30"/>
        <end position="524"/>
    </location>
</feature>
<evidence type="ECO:0000256" key="24">
    <source>
        <dbReference type="ARBA" id="ARBA00046376"/>
    </source>
</evidence>
<evidence type="ECO:0000256" key="14">
    <source>
        <dbReference type="ARBA" id="ARBA00044898"/>
    </source>
</evidence>
<organism evidence="28 29">
    <name type="scientific">Ichthyophthirius multifiliis</name>
    <name type="common">White spot disease agent</name>
    <name type="synonym">Ich</name>
    <dbReference type="NCBI Taxonomy" id="5932"/>
    <lineage>
        <taxon>Eukaryota</taxon>
        <taxon>Sar</taxon>
        <taxon>Alveolata</taxon>
        <taxon>Ciliophora</taxon>
        <taxon>Intramacronucleata</taxon>
        <taxon>Oligohymenophorea</taxon>
        <taxon>Hymenostomatida</taxon>
        <taxon>Ophryoglenina</taxon>
        <taxon>Ichthyophthirius</taxon>
    </lineage>
</organism>
<dbReference type="InterPro" id="IPR052187">
    <property type="entry name" value="MFSD1"/>
</dbReference>
<evidence type="ECO:0000256" key="3">
    <source>
        <dbReference type="ARBA" id="ARBA00022448"/>
    </source>
</evidence>
<evidence type="ECO:0000259" key="27">
    <source>
        <dbReference type="PROSITE" id="PS50850"/>
    </source>
</evidence>
<evidence type="ECO:0000256" key="23">
    <source>
        <dbReference type="ARBA" id="ARBA00045709"/>
    </source>
</evidence>
<evidence type="ECO:0000256" key="5">
    <source>
        <dbReference type="ARBA" id="ARBA00022989"/>
    </source>
</evidence>
<dbReference type="GeneID" id="14907946"/>
<feature type="transmembrane region" description="Helical" evidence="26">
    <location>
        <begin position="496"/>
        <end position="519"/>
    </location>
</feature>
<comment type="similarity">
    <text evidence="2">Belongs to the major facilitator superfamily.</text>
</comment>
<keyword evidence="7" id="KW-0458">Lysosome</keyword>
<feature type="transmembrane region" description="Helical" evidence="26">
    <location>
        <begin position="364"/>
        <end position="385"/>
    </location>
</feature>
<evidence type="ECO:0000256" key="18">
    <source>
        <dbReference type="ARBA" id="ARBA00044912"/>
    </source>
</evidence>
<dbReference type="InterPro" id="IPR020846">
    <property type="entry name" value="MFS_dom"/>
</dbReference>
<keyword evidence="29" id="KW-1185">Reference proteome</keyword>
<reference evidence="28 29" key="1">
    <citation type="submission" date="2011-07" db="EMBL/GenBank/DDBJ databases">
        <authorList>
            <person name="Coyne R."/>
            <person name="Brami D."/>
            <person name="Johnson J."/>
            <person name="Hostetler J."/>
            <person name="Hannick L."/>
            <person name="Clark T."/>
            <person name="Cassidy-Hanley D."/>
            <person name="Inman J."/>
        </authorList>
    </citation>
    <scope>NUCLEOTIDE SEQUENCE [LARGE SCALE GENOMIC DNA]</scope>
    <source>
        <strain evidence="28 29">G5</strain>
    </source>
</reference>
<evidence type="ECO:0000256" key="12">
    <source>
        <dbReference type="ARBA" id="ARBA00044891"/>
    </source>
</evidence>
<comment type="catalytic activity">
    <reaction evidence="8">
        <text>L-lysyl-L-alanine(out) = L-lysyl-L-alanine(in)</text>
        <dbReference type="Rhea" id="RHEA:79399"/>
        <dbReference type="ChEBI" id="CHEBI:229954"/>
    </reaction>
</comment>
<dbReference type="AlphaFoldDB" id="G0QSK7"/>
<feature type="transmembrane region" description="Helical" evidence="26">
    <location>
        <begin position="31"/>
        <end position="51"/>
    </location>
</feature>
<accession>G0QSK7</accession>
<feature type="transmembrane region" description="Helical" evidence="26">
    <location>
        <begin position="100"/>
        <end position="119"/>
    </location>
</feature>
<comment type="subunit">
    <text evidence="24">Homodimer. Interacts with lysosomal protein GLMP (via lumenal domain); the interaction starts while both proteins are still in the endoplasmic reticulum and is required for stabilization of MFSD1 in lysosomes but has no direct effect on its targeting to lysosomes or transporter activity.</text>
</comment>
<evidence type="ECO:0000256" key="7">
    <source>
        <dbReference type="ARBA" id="ARBA00023228"/>
    </source>
</evidence>
<comment type="catalytic activity">
    <reaction evidence="16">
        <text>L-lysyl-L-lysine(out) = L-lysyl-L-lysine(in)</text>
        <dbReference type="Rhea" id="RHEA:79403"/>
        <dbReference type="ChEBI" id="CHEBI:229956"/>
    </reaction>
</comment>
<comment type="function">
    <text evidence="23">Lysosomal dipeptide uniporter that selectively exports lysine, arginine or histidine-containing dipeptides with a net positive charge from the lysosome lumen into the cytosol. Could play a role in a specific type of protein O-glycosylation indirectly regulating macrophages migration and tissue invasion. Also essential for liver homeostasis.</text>
</comment>
<evidence type="ECO:0000256" key="15">
    <source>
        <dbReference type="ARBA" id="ARBA00044899"/>
    </source>
</evidence>
<feature type="transmembrane region" description="Helical" evidence="26">
    <location>
        <begin position="392"/>
        <end position="414"/>
    </location>
</feature>
<keyword evidence="28" id="KW-0378">Hydrolase</keyword>
<dbReference type="PROSITE" id="PS50850">
    <property type="entry name" value="MFS"/>
    <property type="match status" value="1"/>
</dbReference>
<evidence type="ECO:0000256" key="22">
    <source>
        <dbReference type="ARBA" id="ARBA00045018"/>
    </source>
</evidence>
<keyword evidence="4 26" id="KW-0812">Transmembrane</keyword>
<feature type="transmembrane region" description="Helical" evidence="26">
    <location>
        <begin position="426"/>
        <end position="447"/>
    </location>
</feature>
<comment type="catalytic activity">
    <reaction evidence="17">
        <text>L-arginyl-glycine(out) = L-arginyl-glycine(in)</text>
        <dbReference type="Rhea" id="RHEA:79391"/>
        <dbReference type="ChEBI" id="CHEBI:229955"/>
    </reaction>
</comment>
<dbReference type="GO" id="GO:0005765">
    <property type="term" value="C:lysosomal membrane"/>
    <property type="evidence" value="ECO:0007669"/>
    <property type="project" value="UniProtKB-SubCell"/>
</dbReference>
<feature type="transmembrane region" description="Helical" evidence="26">
    <location>
        <begin position="459"/>
        <end position="481"/>
    </location>
</feature>
<dbReference type="GO" id="GO:0016787">
    <property type="term" value="F:hydrolase activity"/>
    <property type="evidence" value="ECO:0007669"/>
    <property type="project" value="UniProtKB-KW"/>
</dbReference>
<evidence type="ECO:0000256" key="11">
    <source>
        <dbReference type="ARBA" id="ARBA00044884"/>
    </source>
</evidence>
<evidence type="ECO:0000256" key="2">
    <source>
        <dbReference type="ARBA" id="ARBA00008335"/>
    </source>
</evidence>
<dbReference type="GO" id="GO:0016757">
    <property type="term" value="F:glycosyltransferase activity"/>
    <property type="evidence" value="ECO:0007669"/>
    <property type="project" value="UniProtKB-KW"/>
</dbReference>
<dbReference type="Pfam" id="PF07690">
    <property type="entry name" value="MFS_1"/>
    <property type="match status" value="2"/>
</dbReference>
<dbReference type="STRING" id="857967.G0QSK7"/>
<keyword evidence="6 26" id="KW-0472">Membrane</keyword>
<comment type="catalytic activity">
    <reaction evidence="12">
        <text>L-lysyl-L-alpha-amino acid(out) = L-lysyl-L-alpha-amino acid(in)</text>
        <dbReference type="Rhea" id="RHEA:79387"/>
        <dbReference type="ChEBI" id="CHEBI:229965"/>
    </reaction>
</comment>
<evidence type="ECO:0000313" key="29">
    <source>
        <dbReference type="Proteomes" id="UP000008983"/>
    </source>
</evidence>
<comment type="catalytic activity">
    <reaction evidence="18">
        <text>L-histidyl-L-alpha-amino acid(out) = L-histidyl-L-alpha-amino acid(in)</text>
        <dbReference type="Rhea" id="RHEA:79379"/>
        <dbReference type="ChEBI" id="CHEBI:229964"/>
    </reaction>
</comment>
<evidence type="ECO:0000256" key="16">
    <source>
        <dbReference type="ARBA" id="ARBA00044900"/>
    </source>
</evidence>
<evidence type="ECO:0000256" key="19">
    <source>
        <dbReference type="ARBA" id="ARBA00044919"/>
    </source>
</evidence>
<name>G0QSK7_ICHMU</name>
<evidence type="ECO:0000256" key="4">
    <source>
        <dbReference type="ARBA" id="ARBA00022692"/>
    </source>
</evidence>
<keyword evidence="28" id="KW-0808">Transferase</keyword>
<evidence type="ECO:0000256" key="17">
    <source>
        <dbReference type="ARBA" id="ARBA00044903"/>
    </source>
</evidence>
<dbReference type="EMBL" id="GL983815">
    <property type="protein sequence ID" value="EGR31799.1"/>
    <property type="molecule type" value="Genomic_DNA"/>
</dbReference>
<comment type="catalytic activity">
    <reaction evidence="13">
        <text>L-alpha-aminoacyl-L-lysine(out) = L-alpha-aminoacyl-L-lysine(in)</text>
        <dbReference type="Rhea" id="RHEA:79383"/>
        <dbReference type="ChEBI" id="CHEBI:229966"/>
    </reaction>
</comment>
<keyword evidence="3" id="KW-0813">Transport</keyword>
<keyword evidence="28" id="KW-0328">Glycosyltransferase</keyword>
<sequence>MQEKKSRDYLIDYDEDLIYEKKTMRQTNWRWYALFLMCFMVLGSYMCYDFPAILNSQIQKDLKQTSTSVNILYSVYSLPNIVLPLFGGYLLDYLGIRKGIFIFTLILLLGQFTCSIGVNKSTQDFKLLIIGRVLYGLGGEVLLVAQSIYIYFLNIIIIIINKGTIISKWFKHNEQSFAFGLSITIIRLGQVFGGFLFPVFQKSYKQLFYPLIFGTSICFFSWICGLKLIYLDRKADLEEYDIKKKKIGNQLDDENNQQQDISIKNNYVNKSEEEQELKFLQKLKNKNKTLKDTKVNIKDLKLLKFSFWLLSFSTLFFILLFIVFLSIFKINQLRFIFLQKIRHVILNIIKQFILQYLIYYQNKAYFLILPSFIGAVLTPILGLIIDKIGKRVLFIMISSLILILSHILILVLSPVYNNVIKSNADYIVIIPLTLYGISLSLNCAILWPCFPIICKAKIIGIAFGINTCVYNAGLVIVPIIAGKIIEINKEKLLGYFYYQVFFIFLSCCSFLINAFMYFYDIKYNYKKLDKSYFNQPLNPEDSYLKNSQAIFVRRAFRI</sequence>
<dbReference type="GO" id="GO:0016779">
    <property type="term" value="F:nucleotidyltransferase activity"/>
    <property type="evidence" value="ECO:0007669"/>
    <property type="project" value="UniProtKB-KW"/>
</dbReference>
<dbReference type="OrthoDB" id="424834at2759"/>
<evidence type="ECO:0000256" key="8">
    <source>
        <dbReference type="ARBA" id="ARBA00044876"/>
    </source>
</evidence>
<gene>
    <name evidence="28" type="ORF">IMG5_101880</name>
</gene>
<dbReference type="Gene3D" id="1.20.1250.20">
    <property type="entry name" value="MFS general substrate transporter like domains"/>
    <property type="match status" value="1"/>
</dbReference>
<dbReference type="PANTHER" id="PTHR23512:SF3">
    <property type="entry name" value="MAJOR FACILITATOR SUPERFAMILY DOMAIN-CONTAINING PROTEIN 1"/>
    <property type="match status" value="1"/>
</dbReference>
<keyword evidence="28" id="KW-0548">Nucleotidyltransferase</keyword>
<dbReference type="RefSeq" id="XP_004035285.1">
    <property type="nucleotide sequence ID" value="XM_004035237.1"/>
</dbReference>
<evidence type="ECO:0000256" key="13">
    <source>
        <dbReference type="ARBA" id="ARBA00044893"/>
    </source>
</evidence>
<keyword evidence="25" id="KW-0175">Coiled coil</keyword>
<feature type="transmembrane region" description="Helical" evidence="26">
    <location>
        <begin position="305"/>
        <end position="328"/>
    </location>
</feature>
<comment type="catalytic activity">
    <reaction evidence="15">
        <text>L-arginyl-L-alpha-amino acid(out) = L-arginyl-L-alpha-amino acid(in)</text>
        <dbReference type="Rhea" id="RHEA:79371"/>
        <dbReference type="ChEBI" id="CHEBI:84315"/>
    </reaction>
</comment>
<proteinExistence type="inferred from homology"/>
<evidence type="ECO:0000256" key="9">
    <source>
        <dbReference type="ARBA" id="ARBA00044878"/>
    </source>
</evidence>